<evidence type="ECO:0000256" key="2">
    <source>
        <dbReference type="ARBA" id="ARBA00022692"/>
    </source>
</evidence>
<dbReference type="GO" id="GO:0045954">
    <property type="term" value="P:positive regulation of natural killer cell mediated cytotoxicity"/>
    <property type="evidence" value="ECO:0007669"/>
    <property type="project" value="TreeGrafter"/>
</dbReference>
<reference evidence="7" key="3">
    <citation type="submission" date="2025-09" db="UniProtKB">
        <authorList>
            <consortium name="Ensembl"/>
        </authorList>
    </citation>
    <scope>IDENTIFICATION</scope>
    <source>
        <strain evidence="7">Isolate ISIS603380</strain>
    </source>
</reference>
<dbReference type="PANTHER" id="PTHR22800">
    <property type="entry name" value="C-TYPE LECTIN PROTEINS"/>
    <property type="match status" value="1"/>
</dbReference>
<name>G3SVX4_LOXAF</name>
<accession>G3SVX4</accession>
<dbReference type="InterPro" id="IPR050919">
    <property type="entry name" value="NKG2/CD94_NK_receptors"/>
</dbReference>
<keyword evidence="2 6" id="KW-0812">Transmembrane</keyword>
<dbReference type="Gene3D" id="3.10.100.10">
    <property type="entry name" value="Mannose-Binding Protein A, subunit A"/>
    <property type="match status" value="1"/>
</dbReference>
<dbReference type="eggNOG" id="ENOG502S6IE">
    <property type="taxonomic scope" value="Eukaryota"/>
</dbReference>
<dbReference type="InterPro" id="IPR016186">
    <property type="entry name" value="C-type_lectin-like/link_sf"/>
</dbReference>
<feature type="transmembrane region" description="Helical" evidence="6">
    <location>
        <begin position="72"/>
        <end position="97"/>
    </location>
</feature>
<evidence type="ECO:0008006" key="9">
    <source>
        <dbReference type="Google" id="ProtNLM"/>
    </source>
</evidence>
<evidence type="ECO:0000256" key="6">
    <source>
        <dbReference type="SAM" id="Phobius"/>
    </source>
</evidence>
<dbReference type="InParanoid" id="G3SVX4"/>
<dbReference type="AlphaFoldDB" id="G3SVX4"/>
<organism evidence="7 8">
    <name type="scientific">Loxodonta africana</name>
    <name type="common">African elephant</name>
    <dbReference type="NCBI Taxonomy" id="9785"/>
    <lineage>
        <taxon>Eukaryota</taxon>
        <taxon>Metazoa</taxon>
        <taxon>Chordata</taxon>
        <taxon>Craniata</taxon>
        <taxon>Vertebrata</taxon>
        <taxon>Euteleostomi</taxon>
        <taxon>Mammalia</taxon>
        <taxon>Eutheria</taxon>
        <taxon>Afrotheria</taxon>
        <taxon>Proboscidea</taxon>
        <taxon>Elephantidae</taxon>
        <taxon>Loxodonta</taxon>
    </lineage>
</organism>
<evidence type="ECO:0000256" key="5">
    <source>
        <dbReference type="ARBA" id="ARBA00023136"/>
    </source>
</evidence>
<evidence type="ECO:0000313" key="8">
    <source>
        <dbReference type="Proteomes" id="UP000007646"/>
    </source>
</evidence>
<dbReference type="STRING" id="9785.ENSLAFP00000004419"/>
<dbReference type="Ensembl" id="ENSLAFT00000005277.3">
    <property type="protein sequence ID" value="ENSLAFP00000004419.3"/>
    <property type="gene ID" value="ENSLAFG00000005278.3"/>
</dbReference>
<dbReference type="GO" id="GO:0002223">
    <property type="term" value="P:stimulatory C-type lectin receptor signaling pathway"/>
    <property type="evidence" value="ECO:0007669"/>
    <property type="project" value="TreeGrafter"/>
</dbReference>
<dbReference type="PANTHER" id="PTHR22800:SF242">
    <property type="entry name" value="NKG2-A_NKG2-B TYPE II INTEGRAL MEMBRANE PROTEIN"/>
    <property type="match status" value="1"/>
</dbReference>
<dbReference type="GO" id="GO:0016020">
    <property type="term" value="C:membrane"/>
    <property type="evidence" value="ECO:0007669"/>
    <property type="project" value="UniProtKB-SubCell"/>
</dbReference>
<protein>
    <recommendedName>
        <fullName evidence="9">C-type lectin domain-containing protein</fullName>
    </recommendedName>
</protein>
<evidence type="ECO:0000256" key="3">
    <source>
        <dbReference type="ARBA" id="ARBA00022968"/>
    </source>
</evidence>
<dbReference type="Proteomes" id="UP000007646">
    <property type="component" value="Unassembled WGS sequence"/>
</dbReference>
<keyword evidence="4 6" id="KW-1133">Transmembrane helix</keyword>
<dbReference type="HOGENOM" id="CLU_049894_9_2_1"/>
<dbReference type="OMA" id="KEWLIYS"/>
<dbReference type="SUPFAM" id="SSF56436">
    <property type="entry name" value="C-type lectin-like"/>
    <property type="match status" value="1"/>
</dbReference>
<keyword evidence="3" id="KW-0735">Signal-anchor</keyword>
<dbReference type="GeneTree" id="ENSGT00940000154752"/>
<evidence type="ECO:0000256" key="1">
    <source>
        <dbReference type="ARBA" id="ARBA00004606"/>
    </source>
</evidence>
<reference evidence="7" key="2">
    <citation type="submission" date="2025-08" db="UniProtKB">
        <authorList>
            <consortium name="Ensembl"/>
        </authorList>
    </citation>
    <scope>IDENTIFICATION</scope>
    <source>
        <strain evidence="7">Isolate ISIS603380</strain>
    </source>
</reference>
<comment type="subcellular location">
    <subcellularLocation>
        <location evidence="1">Membrane</location>
        <topology evidence="1">Single-pass type II membrane protein</topology>
    </subcellularLocation>
</comment>
<keyword evidence="8" id="KW-1185">Reference proteome</keyword>
<evidence type="ECO:0000313" key="7">
    <source>
        <dbReference type="Ensembl" id="ENSLAFP00000004419.3"/>
    </source>
</evidence>
<proteinExistence type="predicted"/>
<dbReference type="InterPro" id="IPR016187">
    <property type="entry name" value="CTDL_fold"/>
</dbReference>
<reference evidence="7 8" key="1">
    <citation type="submission" date="2009-06" db="EMBL/GenBank/DDBJ databases">
        <title>The Genome Sequence of Loxodonta africana (African elephant).</title>
        <authorList>
            <person name="Di Palma F."/>
            <person name="Heiman D."/>
            <person name="Young S."/>
            <person name="Johnson J."/>
            <person name="Lander E.S."/>
            <person name="Lindblad-Toh K."/>
        </authorList>
    </citation>
    <scope>NUCLEOTIDE SEQUENCE [LARGE SCALE GENOMIC DNA]</scope>
    <source>
        <strain evidence="7 8">Isolate ISIS603380</strain>
    </source>
</reference>
<sequence>MSNQTVIYSDINLAKYPKRQQIKPESKNSSISDTEQDITYVELNLHNASQDLQGNDKKPHCKVFPSPPGRLAAMTLGIICLVLLASVLITTVVVITADTVKPGQNNSSLITRTQKGRCHHCPKAWFMYSNRCYYISNERKTWSESRMACASNASNLLHRDNEEDMVRFLS</sequence>
<evidence type="ECO:0000256" key="4">
    <source>
        <dbReference type="ARBA" id="ARBA00022989"/>
    </source>
</evidence>
<keyword evidence="5 6" id="KW-0472">Membrane</keyword>